<dbReference type="InterPro" id="IPR036864">
    <property type="entry name" value="Zn2-C6_fun-type_DNA-bd_sf"/>
</dbReference>
<evidence type="ECO:0000256" key="2">
    <source>
        <dbReference type="SAM" id="MobiDB-lite"/>
    </source>
</evidence>
<evidence type="ECO:0000313" key="4">
    <source>
        <dbReference type="EMBL" id="RSL91153.1"/>
    </source>
</evidence>
<dbReference type="CDD" id="cd00067">
    <property type="entry name" value="GAL4"/>
    <property type="match status" value="1"/>
</dbReference>
<dbReference type="InterPro" id="IPR041679">
    <property type="entry name" value="DNA2/NAM7-like_C"/>
</dbReference>
<dbReference type="Pfam" id="PF13087">
    <property type="entry name" value="AAA_12"/>
    <property type="match status" value="1"/>
</dbReference>
<keyword evidence="1" id="KW-0539">Nucleus</keyword>
<comment type="caution">
    <text evidence="4">The sequence shown here is derived from an EMBL/GenBank/DDBJ whole genome shotgun (WGS) entry which is preliminary data.</text>
</comment>
<dbReference type="PROSITE" id="PS50048">
    <property type="entry name" value="ZN2_CY6_FUNGAL_2"/>
    <property type="match status" value="1"/>
</dbReference>
<feature type="region of interest" description="Disordered" evidence="2">
    <location>
        <begin position="709"/>
        <end position="729"/>
    </location>
</feature>
<sequence>MISNVTFMADQSQLPVRKRERLSAPKSRGGCVVCKRGHIKCDEAKPKCSRCIKSNLECEYKKPEKKTKGCRPDRISQRIILPKEVVDEPSTLIIHPCNVKTSLNDSIAFERGPLWNSGSLQDQTRPWDTMMPRQASPLARVLESPDCLAIDMPLKSKELFHYFYVADQDSGVPHKDQRRDCLSFVTNNAHAFRSALIIASLHFVWNKGELQQFKSTFLVHKVHSIRMVNEWMATKDSSLFTSIVRQVATLCFSELCFADVVSAETHLIGIMSLLDHKKQLGSSLTEEDLIEQELADRYFVFTYTCFVGFKSRLIEYLRRIDPTGNVYNITPDEAMTLTSSFLQSEAPTGALAIKLAALRLLPSFFNPMPIGVKMADIDGYYTILAMRELTAALDGARVKQRTEPNDSTVVFEAIWSNGVASKLLAQYVFSHTRSMSGKLPPSNGRQRFRTTWCGIQVAANMYLHHVVRMTEPGFLEQRAHHYMMYLFQRELTQLSAQLEEQDSDISRDFLFWHYFLGAIHMYKNDRESSTAEFFYGGIYDWSKVNGVTEWADAWAALRGSKKADPARIVFNSAYASNVRVISGMRRKPEYACLTGMPDAMTVDSFQGQENDLAVVVMGTAHPQPGPGFTSNSQRLNVMLTRQKCGLVIVGDIYVASAVTRGKKKGPAQTKFIVEGPNGEISFSKASTLRQVYKELHGSDRVATVVVREVKKTKEGAETKEGKEGKAPSS</sequence>
<dbReference type="GO" id="GO:0000976">
    <property type="term" value="F:transcription cis-regulatory region binding"/>
    <property type="evidence" value="ECO:0007669"/>
    <property type="project" value="TreeGrafter"/>
</dbReference>
<dbReference type="SUPFAM" id="SSF57701">
    <property type="entry name" value="Zn2/Cys6 DNA-binding domain"/>
    <property type="match status" value="1"/>
</dbReference>
<dbReference type="PROSITE" id="PS00463">
    <property type="entry name" value="ZN2_CY6_FUNGAL_1"/>
    <property type="match status" value="1"/>
</dbReference>
<dbReference type="EMBL" id="NKCL01000004">
    <property type="protein sequence ID" value="RSL91153.1"/>
    <property type="molecule type" value="Genomic_DNA"/>
</dbReference>
<protein>
    <recommendedName>
        <fullName evidence="3">Zn(2)-C6 fungal-type domain-containing protein</fullName>
    </recommendedName>
</protein>
<evidence type="ECO:0000256" key="1">
    <source>
        <dbReference type="ARBA" id="ARBA00023242"/>
    </source>
</evidence>
<dbReference type="PANTHER" id="PTHR37534:SF7">
    <property type="entry name" value="TRANSCRIPTIONAL ACTIVATOR PROTEIN UGA3"/>
    <property type="match status" value="1"/>
</dbReference>
<dbReference type="GO" id="GO:0000981">
    <property type="term" value="F:DNA-binding transcription factor activity, RNA polymerase II-specific"/>
    <property type="evidence" value="ECO:0007669"/>
    <property type="project" value="InterPro"/>
</dbReference>
<dbReference type="Proteomes" id="UP000287972">
    <property type="component" value="Unassembled WGS sequence"/>
</dbReference>
<dbReference type="Gene3D" id="3.40.50.300">
    <property type="entry name" value="P-loop containing nucleotide triphosphate hydrolases"/>
    <property type="match status" value="1"/>
</dbReference>
<gene>
    <name evidence="4" type="ORF">CEP51_000425</name>
</gene>
<reference evidence="4 5" key="1">
    <citation type="submission" date="2017-06" db="EMBL/GenBank/DDBJ databases">
        <title>Comparative genomic analysis of Ambrosia Fusariam Clade fungi.</title>
        <authorList>
            <person name="Stajich J.E."/>
            <person name="Carrillo J."/>
            <person name="Kijimoto T."/>
            <person name="Eskalen A."/>
            <person name="O'Donnell K."/>
            <person name="Kasson M."/>
        </authorList>
    </citation>
    <scope>NUCLEOTIDE SEQUENCE [LARGE SCALE GENOMIC DNA]</scope>
    <source>
        <strain evidence="4 5">NRRL62606</strain>
    </source>
</reference>
<dbReference type="SMART" id="SM00066">
    <property type="entry name" value="GAL4"/>
    <property type="match status" value="1"/>
</dbReference>
<dbReference type="Pfam" id="PF00172">
    <property type="entry name" value="Zn_clus"/>
    <property type="match status" value="1"/>
</dbReference>
<dbReference type="AlphaFoldDB" id="A0A428SMX3"/>
<feature type="domain" description="Zn(2)-C6 fungal-type" evidence="3">
    <location>
        <begin position="30"/>
        <end position="60"/>
    </location>
</feature>
<accession>A0A428SMX3</accession>
<evidence type="ECO:0000313" key="5">
    <source>
        <dbReference type="Proteomes" id="UP000287972"/>
    </source>
</evidence>
<dbReference type="GO" id="GO:0008270">
    <property type="term" value="F:zinc ion binding"/>
    <property type="evidence" value="ECO:0007669"/>
    <property type="project" value="InterPro"/>
</dbReference>
<organism evidence="4 5">
    <name type="scientific">Fusarium floridanum</name>
    <dbReference type="NCBI Taxonomy" id="1325733"/>
    <lineage>
        <taxon>Eukaryota</taxon>
        <taxon>Fungi</taxon>
        <taxon>Dikarya</taxon>
        <taxon>Ascomycota</taxon>
        <taxon>Pezizomycotina</taxon>
        <taxon>Sordariomycetes</taxon>
        <taxon>Hypocreomycetidae</taxon>
        <taxon>Hypocreales</taxon>
        <taxon>Nectriaceae</taxon>
        <taxon>Fusarium</taxon>
        <taxon>Fusarium solani species complex</taxon>
    </lineage>
</organism>
<name>A0A428SMX3_9HYPO</name>
<dbReference type="InterPro" id="IPR001138">
    <property type="entry name" value="Zn2Cys6_DnaBD"/>
</dbReference>
<dbReference type="InterPro" id="IPR027417">
    <property type="entry name" value="P-loop_NTPase"/>
</dbReference>
<dbReference type="Gene3D" id="4.10.240.10">
    <property type="entry name" value="Zn(2)-C6 fungal-type DNA-binding domain"/>
    <property type="match status" value="1"/>
</dbReference>
<proteinExistence type="predicted"/>
<dbReference type="PRINTS" id="PR00755">
    <property type="entry name" value="AFLATOXINBRP"/>
</dbReference>
<evidence type="ECO:0000259" key="3">
    <source>
        <dbReference type="PROSITE" id="PS50048"/>
    </source>
</evidence>
<dbReference type="PANTHER" id="PTHR37534">
    <property type="entry name" value="TRANSCRIPTIONAL ACTIVATOR PROTEIN UGA3"/>
    <property type="match status" value="1"/>
</dbReference>
<keyword evidence="5" id="KW-1185">Reference proteome</keyword>
<dbReference type="GO" id="GO:0045944">
    <property type="term" value="P:positive regulation of transcription by RNA polymerase II"/>
    <property type="evidence" value="ECO:0007669"/>
    <property type="project" value="TreeGrafter"/>
</dbReference>
<dbReference type="GO" id="GO:0005634">
    <property type="term" value="C:nucleus"/>
    <property type="evidence" value="ECO:0007669"/>
    <property type="project" value="TreeGrafter"/>
</dbReference>